<proteinExistence type="predicted"/>
<dbReference type="Pfam" id="PF18144">
    <property type="entry name" value="SMODS"/>
    <property type="match status" value="1"/>
</dbReference>
<name>A0A8B2NHE5_9HYPH</name>
<reference evidence="2 3" key="1">
    <citation type="submission" date="2018-05" db="EMBL/GenBank/DDBJ databases">
        <title>Acuticoccus sediminis sp. nov., isolated from deep-sea sediment of Indian Ocean.</title>
        <authorList>
            <person name="Liu X."/>
            <person name="Lai Q."/>
            <person name="Du Y."/>
            <person name="Sun F."/>
            <person name="Zhang X."/>
            <person name="Wang S."/>
            <person name="Shao Z."/>
        </authorList>
    </citation>
    <scope>NUCLEOTIDE SEQUENCE [LARGE SCALE GENOMIC DNA]</scope>
    <source>
        <strain evidence="2 3">PTG4-2</strain>
    </source>
</reference>
<keyword evidence="2" id="KW-0808">Transferase</keyword>
<sequence>MNAFTRTILSQRDSLRRTEILTILEAICQRLELTATQFDRAKVAYGAVGEWLCQGQHPLLAAAMIDLHGSGALGTSVRPICKAEFDVDLICFLATAPATLAPAEAKRLVGDRLKEHAGYAKILEPKKRCWRLNYAGDFHLDISPTIANPRCSSGGQLVPDRDLRAWHPTNPPGYRDLFRRRAALQPRLWVPKADRQLEAQVAPFPEQQVVKGILRRTVQLLKRHRDVHFLAIPGEVAPISIVITTLAMRAYEACVLNRTFADELEVMVEAIRMMPAFIERYYDRSGREHYAIWNETTSGENFAERWNSEPQRVEAFYAWQAKALADFEALRDAVGEDTIAKRLREPFGDHVVNPVIDARTEAISSARTSDRLLVAPAVGLTLTPSAPATAVPKNVFFGD</sequence>
<evidence type="ECO:0000313" key="3">
    <source>
        <dbReference type="Proteomes" id="UP000249590"/>
    </source>
</evidence>
<keyword evidence="1" id="KW-0051">Antiviral defense</keyword>
<accession>A0A8B2NHE5</accession>
<gene>
    <name evidence="2" type="ORF">DLJ53_32610</name>
</gene>
<dbReference type="OrthoDB" id="1118920at2"/>
<dbReference type="CDD" id="cd05400">
    <property type="entry name" value="NT_2-5OAS_ClassI-CCAase"/>
    <property type="match status" value="1"/>
</dbReference>
<keyword evidence="3" id="KW-1185">Reference proteome</keyword>
<evidence type="ECO:0000256" key="1">
    <source>
        <dbReference type="ARBA" id="ARBA00023118"/>
    </source>
</evidence>
<dbReference type="GO" id="GO:0016779">
    <property type="term" value="F:nucleotidyltransferase activity"/>
    <property type="evidence" value="ECO:0007669"/>
    <property type="project" value="InterPro"/>
</dbReference>
<dbReference type="RefSeq" id="WP_111352527.1">
    <property type="nucleotide sequence ID" value="NZ_QHHQ01000014.1"/>
</dbReference>
<dbReference type="EMBL" id="QHHQ01000014">
    <property type="protein sequence ID" value="RAH96250.1"/>
    <property type="molecule type" value="Genomic_DNA"/>
</dbReference>
<dbReference type="AlphaFoldDB" id="A0A8B2NHE5"/>
<dbReference type="InterPro" id="IPR006116">
    <property type="entry name" value="NT_2-5OAS_ClassI-CCAase"/>
</dbReference>
<protein>
    <submittedName>
        <fullName evidence="2">Nucleotidyltransferase</fullName>
    </submittedName>
</protein>
<comment type="caution">
    <text evidence="2">The sequence shown here is derived from an EMBL/GenBank/DDBJ whole genome shotgun (WGS) entry which is preliminary data.</text>
</comment>
<dbReference type="Proteomes" id="UP000249590">
    <property type="component" value="Unassembled WGS sequence"/>
</dbReference>
<evidence type="ECO:0000313" key="2">
    <source>
        <dbReference type="EMBL" id="RAH96250.1"/>
    </source>
</evidence>
<dbReference type="GO" id="GO:0051607">
    <property type="term" value="P:defense response to virus"/>
    <property type="evidence" value="ECO:0007669"/>
    <property type="project" value="UniProtKB-KW"/>
</dbReference>
<organism evidence="2 3">
    <name type="scientific">Acuticoccus sediminis</name>
    <dbReference type="NCBI Taxonomy" id="2184697"/>
    <lineage>
        <taxon>Bacteria</taxon>
        <taxon>Pseudomonadati</taxon>
        <taxon>Pseudomonadota</taxon>
        <taxon>Alphaproteobacteria</taxon>
        <taxon>Hyphomicrobiales</taxon>
        <taxon>Amorphaceae</taxon>
        <taxon>Acuticoccus</taxon>
    </lineage>
</organism>